<keyword evidence="6" id="KW-0963">Cytoplasm</keyword>
<dbReference type="AlphaFoldDB" id="A0A1Y2IR83"/>
<dbReference type="GO" id="GO:1990189">
    <property type="term" value="F:protein N-terminal-serine acetyltransferase activity"/>
    <property type="evidence" value="ECO:0007669"/>
    <property type="project" value="UniProtKB-EC"/>
</dbReference>
<evidence type="ECO:0000256" key="9">
    <source>
        <dbReference type="ARBA" id="ARBA00023315"/>
    </source>
</evidence>
<evidence type="ECO:0000256" key="11">
    <source>
        <dbReference type="ARBA" id="ARBA00049524"/>
    </source>
</evidence>
<evidence type="ECO:0000259" key="12">
    <source>
        <dbReference type="PROSITE" id="PS51186"/>
    </source>
</evidence>
<name>A0A1Y2IR83_TRAC3</name>
<dbReference type="InterPro" id="IPR039949">
    <property type="entry name" value="NAA40"/>
</dbReference>
<dbReference type="STRING" id="1353009.A0A1Y2IR83"/>
<dbReference type="GO" id="GO:0005737">
    <property type="term" value="C:cytoplasm"/>
    <property type="evidence" value="ECO:0007669"/>
    <property type="project" value="UniProtKB-SubCell"/>
</dbReference>
<dbReference type="InterPro" id="IPR016181">
    <property type="entry name" value="Acyl_CoA_acyltransferase"/>
</dbReference>
<dbReference type="GO" id="GO:0010485">
    <property type="term" value="F:histone H4 acetyltransferase activity"/>
    <property type="evidence" value="ECO:0007669"/>
    <property type="project" value="InterPro"/>
</dbReference>
<comment type="catalytic activity">
    <reaction evidence="11">
        <text>N-terminal L-seryl-[histone H4] + acetyl-CoA = N-terminal N(alpha)-acetyl-L-seryl-[histone H4] + CoA + H(+)</text>
        <dbReference type="Rhea" id="RHEA:50596"/>
        <dbReference type="Rhea" id="RHEA-COMP:12740"/>
        <dbReference type="Rhea" id="RHEA-COMP:12743"/>
        <dbReference type="ChEBI" id="CHEBI:15378"/>
        <dbReference type="ChEBI" id="CHEBI:57287"/>
        <dbReference type="ChEBI" id="CHEBI:57288"/>
        <dbReference type="ChEBI" id="CHEBI:64738"/>
        <dbReference type="ChEBI" id="CHEBI:83690"/>
        <dbReference type="EC" id="2.3.1.257"/>
    </reaction>
</comment>
<dbReference type="GO" id="GO:0043998">
    <property type="term" value="F:histone H2A acetyltransferase activity"/>
    <property type="evidence" value="ECO:0007669"/>
    <property type="project" value="InterPro"/>
</dbReference>
<keyword evidence="9" id="KW-0012">Acyltransferase</keyword>
<dbReference type="EC" id="2.3.1.257" evidence="4"/>
<keyword evidence="7" id="KW-0808">Transferase</keyword>
<dbReference type="PANTHER" id="PTHR20531">
    <property type="entry name" value="N-ALPHA-ACETYLTRANSFERASE 40"/>
    <property type="match status" value="1"/>
</dbReference>
<proteinExistence type="inferred from homology"/>
<dbReference type="EMBL" id="KZ084100">
    <property type="protein sequence ID" value="OSD03608.1"/>
    <property type="molecule type" value="Genomic_DNA"/>
</dbReference>
<evidence type="ECO:0000313" key="14">
    <source>
        <dbReference type="Proteomes" id="UP000193067"/>
    </source>
</evidence>
<feature type="domain" description="N-acetyltransferase" evidence="12">
    <location>
        <begin position="1"/>
        <end position="152"/>
    </location>
</feature>
<keyword evidence="14" id="KW-1185">Reference proteome</keyword>
<dbReference type="SUPFAM" id="SSF55729">
    <property type="entry name" value="Acyl-CoA N-acyltransferases (Nat)"/>
    <property type="match status" value="1"/>
</dbReference>
<organism evidence="13 14">
    <name type="scientific">Trametes coccinea (strain BRFM310)</name>
    <name type="common">Pycnoporus coccineus</name>
    <dbReference type="NCBI Taxonomy" id="1353009"/>
    <lineage>
        <taxon>Eukaryota</taxon>
        <taxon>Fungi</taxon>
        <taxon>Dikarya</taxon>
        <taxon>Basidiomycota</taxon>
        <taxon>Agaricomycotina</taxon>
        <taxon>Agaricomycetes</taxon>
        <taxon>Polyporales</taxon>
        <taxon>Polyporaceae</taxon>
        <taxon>Trametes</taxon>
    </lineage>
</organism>
<dbReference type="GO" id="GO:0005634">
    <property type="term" value="C:nucleus"/>
    <property type="evidence" value="ECO:0007669"/>
    <property type="project" value="UniProtKB-SubCell"/>
</dbReference>
<comment type="similarity">
    <text evidence="3">Belongs to the acetyltransferase family. NAA40 subfamily.</text>
</comment>
<dbReference type="OrthoDB" id="424551at2759"/>
<comment type="catalytic activity">
    <reaction evidence="10">
        <text>N-terminal L-seryl-[histone H2A] + acetyl-CoA = N-terminal N(alpha)-acetyl-L-seryl-[histone H2A] + CoA + H(+)</text>
        <dbReference type="Rhea" id="RHEA:50600"/>
        <dbReference type="Rhea" id="RHEA-COMP:12742"/>
        <dbReference type="Rhea" id="RHEA-COMP:12744"/>
        <dbReference type="ChEBI" id="CHEBI:15378"/>
        <dbReference type="ChEBI" id="CHEBI:57287"/>
        <dbReference type="ChEBI" id="CHEBI:57288"/>
        <dbReference type="ChEBI" id="CHEBI:64738"/>
        <dbReference type="ChEBI" id="CHEBI:83690"/>
        <dbReference type="EC" id="2.3.1.257"/>
    </reaction>
</comment>
<dbReference type="PANTHER" id="PTHR20531:SF1">
    <property type="entry name" value="N-ALPHA-ACETYLTRANSFERASE 40"/>
    <property type="match status" value="1"/>
</dbReference>
<reference evidence="13 14" key="1">
    <citation type="journal article" date="2015" name="Biotechnol. Biofuels">
        <title>Enhanced degradation of softwood versus hardwood by the white-rot fungus Pycnoporus coccineus.</title>
        <authorList>
            <person name="Couturier M."/>
            <person name="Navarro D."/>
            <person name="Chevret D."/>
            <person name="Henrissat B."/>
            <person name="Piumi F."/>
            <person name="Ruiz-Duenas F.J."/>
            <person name="Martinez A.T."/>
            <person name="Grigoriev I.V."/>
            <person name="Riley R."/>
            <person name="Lipzen A."/>
            <person name="Berrin J.G."/>
            <person name="Master E.R."/>
            <person name="Rosso M.N."/>
        </authorList>
    </citation>
    <scope>NUCLEOTIDE SEQUENCE [LARGE SCALE GENOMIC DNA]</scope>
    <source>
        <strain evidence="13 14">BRFM310</strain>
    </source>
</reference>
<evidence type="ECO:0000313" key="13">
    <source>
        <dbReference type="EMBL" id="OSD03608.1"/>
    </source>
</evidence>
<dbReference type="Proteomes" id="UP000193067">
    <property type="component" value="Unassembled WGS sequence"/>
</dbReference>
<dbReference type="CDD" id="cd04301">
    <property type="entry name" value="NAT_SF"/>
    <property type="match status" value="1"/>
</dbReference>
<evidence type="ECO:0000256" key="4">
    <source>
        <dbReference type="ARBA" id="ARBA00012950"/>
    </source>
</evidence>
<evidence type="ECO:0000256" key="7">
    <source>
        <dbReference type="ARBA" id="ARBA00022679"/>
    </source>
</evidence>
<dbReference type="PROSITE" id="PS51186">
    <property type="entry name" value="GNAT"/>
    <property type="match status" value="1"/>
</dbReference>
<evidence type="ECO:0000256" key="10">
    <source>
        <dbReference type="ARBA" id="ARBA00047821"/>
    </source>
</evidence>
<evidence type="ECO:0000256" key="8">
    <source>
        <dbReference type="ARBA" id="ARBA00023242"/>
    </source>
</evidence>
<dbReference type="InterPro" id="IPR000182">
    <property type="entry name" value="GNAT_dom"/>
</dbReference>
<dbReference type="Gene3D" id="3.40.630.30">
    <property type="match status" value="1"/>
</dbReference>
<accession>A0A1Y2IR83</accession>
<evidence type="ECO:0000256" key="2">
    <source>
        <dbReference type="ARBA" id="ARBA00004496"/>
    </source>
</evidence>
<protein>
    <recommendedName>
        <fullName evidence="5">N-alpha-acetyltransferase 40</fullName>
        <ecNumber evidence="4">2.3.1.257</ecNumber>
    </recommendedName>
</protein>
<dbReference type="Pfam" id="PF00583">
    <property type="entry name" value="Acetyltransf_1"/>
    <property type="match status" value="1"/>
</dbReference>
<sequence>MRALTEASSFGWNPSKKKKELFHRSARYILVYAGQLGPQDEDTPAPAAFSTFRFERDQGEDLLYCYELQVAEAFRSGGLGRFLVDKLTAIGKTYHMEKVMLTVLKNNETARRFYERTGFTLDPSSPDYASSSEEADPSRIGVDEYEERCDYEILSKVL</sequence>
<evidence type="ECO:0000256" key="3">
    <source>
        <dbReference type="ARBA" id="ARBA00008870"/>
    </source>
</evidence>
<comment type="subcellular location">
    <subcellularLocation>
        <location evidence="2">Cytoplasm</location>
    </subcellularLocation>
    <subcellularLocation>
        <location evidence="1">Nucleus</location>
    </subcellularLocation>
</comment>
<evidence type="ECO:0000256" key="6">
    <source>
        <dbReference type="ARBA" id="ARBA00022490"/>
    </source>
</evidence>
<evidence type="ECO:0000256" key="5">
    <source>
        <dbReference type="ARBA" id="ARBA00015043"/>
    </source>
</evidence>
<gene>
    <name evidence="13" type="ORF">PYCCODRAFT_1466974</name>
</gene>
<keyword evidence="8" id="KW-0539">Nucleus</keyword>
<evidence type="ECO:0000256" key="1">
    <source>
        <dbReference type="ARBA" id="ARBA00004123"/>
    </source>
</evidence>